<dbReference type="EMBL" id="JACHIJ010000005">
    <property type="protein sequence ID" value="MBB5053485.1"/>
    <property type="molecule type" value="Genomic_DNA"/>
</dbReference>
<evidence type="ECO:0000256" key="2">
    <source>
        <dbReference type="ARBA" id="ARBA00022475"/>
    </source>
</evidence>
<dbReference type="GO" id="GO:0005886">
    <property type="term" value="C:plasma membrane"/>
    <property type="evidence" value="ECO:0007669"/>
    <property type="project" value="UniProtKB-SubCell"/>
</dbReference>
<comment type="caution">
    <text evidence="7">The sequence shown here is derived from an EMBL/GenBank/DDBJ whole genome shotgun (WGS) entry which is preliminary data.</text>
</comment>
<dbReference type="GO" id="GO:0015658">
    <property type="term" value="F:branched-chain amino acid transmembrane transporter activity"/>
    <property type="evidence" value="ECO:0007669"/>
    <property type="project" value="InterPro"/>
</dbReference>
<gene>
    <name evidence="7" type="ORF">HNQ36_003485</name>
</gene>
<name>A0A840MZV7_9BRAD</name>
<evidence type="ECO:0000256" key="6">
    <source>
        <dbReference type="SAM" id="Phobius"/>
    </source>
</evidence>
<evidence type="ECO:0000256" key="1">
    <source>
        <dbReference type="ARBA" id="ARBA00004651"/>
    </source>
</evidence>
<comment type="subcellular location">
    <subcellularLocation>
        <location evidence="1">Cell membrane</location>
        <topology evidence="1">Multi-pass membrane protein</topology>
    </subcellularLocation>
</comment>
<evidence type="ECO:0000256" key="4">
    <source>
        <dbReference type="ARBA" id="ARBA00022989"/>
    </source>
</evidence>
<reference evidence="7 8" key="1">
    <citation type="submission" date="2020-08" db="EMBL/GenBank/DDBJ databases">
        <title>Genomic Encyclopedia of Type Strains, Phase IV (KMG-IV): sequencing the most valuable type-strain genomes for metagenomic binning, comparative biology and taxonomic classification.</title>
        <authorList>
            <person name="Goeker M."/>
        </authorList>
    </citation>
    <scope>NUCLEOTIDE SEQUENCE [LARGE SCALE GENOMIC DNA]</scope>
    <source>
        <strain evidence="7 8">DSM 17498</strain>
    </source>
</reference>
<dbReference type="Proteomes" id="UP000521227">
    <property type="component" value="Unassembled WGS sequence"/>
</dbReference>
<evidence type="ECO:0000256" key="3">
    <source>
        <dbReference type="ARBA" id="ARBA00022692"/>
    </source>
</evidence>
<keyword evidence="4 6" id="KW-1133">Transmembrane helix</keyword>
<evidence type="ECO:0000313" key="8">
    <source>
        <dbReference type="Proteomes" id="UP000521227"/>
    </source>
</evidence>
<feature type="transmembrane region" description="Helical" evidence="6">
    <location>
        <begin position="79"/>
        <end position="97"/>
    </location>
</feature>
<feature type="transmembrane region" description="Helical" evidence="6">
    <location>
        <begin position="129"/>
        <end position="146"/>
    </location>
</feature>
<keyword evidence="2" id="KW-1003">Cell membrane</keyword>
<feature type="transmembrane region" description="Helical" evidence="6">
    <location>
        <begin position="184"/>
        <end position="203"/>
    </location>
</feature>
<dbReference type="RefSeq" id="WP_056296614.1">
    <property type="nucleotide sequence ID" value="NZ_JACHIJ010000005.1"/>
</dbReference>
<dbReference type="AlphaFoldDB" id="A0A840MZV7"/>
<organism evidence="7 8">
    <name type="scientific">Afipia massiliensis</name>
    <dbReference type="NCBI Taxonomy" id="211460"/>
    <lineage>
        <taxon>Bacteria</taxon>
        <taxon>Pseudomonadati</taxon>
        <taxon>Pseudomonadota</taxon>
        <taxon>Alphaproteobacteria</taxon>
        <taxon>Hyphomicrobiales</taxon>
        <taxon>Nitrobacteraceae</taxon>
        <taxon>Afipia</taxon>
    </lineage>
</organism>
<feature type="transmembrane region" description="Helical" evidence="6">
    <location>
        <begin position="21"/>
        <end position="39"/>
    </location>
</feature>
<evidence type="ECO:0000313" key="7">
    <source>
        <dbReference type="EMBL" id="MBB5053485.1"/>
    </source>
</evidence>
<proteinExistence type="predicted"/>
<keyword evidence="5 6" id="KW-0472">Membrane</keyword>
<dbReference type="Pfam" id="PF02653">
    <property type="entry name" value="BPD_transp_2"/>
    <property type="match status" value="1"/>
</dbReference>
<feature type="transmembrane region" description="Helical" evidence="6">
    <location>
        <begin position="45"/>
        <end position="67"/>
    </location>
</feature>
<feature type="transmembrane region" description="Helical" evidence="6">
    <location>
        <begin position="233"/>
        <end position="257"/>
    </location>
</feature>
<feature type="transmembrane region" description="Helical" evidence="6">
    <location>
        <begin position="307"/>
        <end position="329"/>
    </location>
</feature>
<keyword evidence="3 6" id="KW-0812">Transmembrane</keyword>
<evidence type="ECO:0000256" key="5">
    <source>
        <dbReference type="ARBA" id="ARBA00023136"/>
    </source>
</evidence>
<accession>A0A840MZV7</accession>
<dbReference type="InterPro" id="IPR043428">
    <property type="entry name" value="LivM-like"/>
</dbReference>
<protein>
    <submittedName>
        <fullName evidence="7">Branched-chain amino acid transport system permease protein</fullName>
    </submittedName>
</protein>
<dbReference type="InterPro" id="IPR001851">
    <property type="entry name" value="ABC_transp_permease"/>
</dbReference>
<feature type="transmembrane region" description="Helical" evidence="6">
    <location>
        <begin position="269"/>
        <end position="295"/>
    </location>
</feature>
<dbReference type="PANTHER" id="PTHR30482:SF17">
    <property type="entry name" value="ABC TRANSPORTER ATP-BINDING PROTEIN"/>
    <property type="match status" value="1"/>
</dbReference>
<sequence length="338" mass="36518">MKQTASALDMSVESDGTRSRSGITVKVMLFVAVVALAAAPHVTNIYYVSLGIPFMAYAVALLGFNLLFGYGGQLSFGHALFLAIGAYSSALAVRLTGNAAFELMLLFAVAAALAISIPLAWIASRFSGIFFGMLTLSFGMLFYSFLNKFYDLTGGDSGMNVPQPSLLGIDFSQVDKMGFLTGPFYYYCLALLIVSAWIMWRIVRSPYGLHLQASRDNEVKASYLGVKVRQVRAVAFVISAIYGSVGGAMLAISTGLADPELSYWQQSGHLVFMAILGGYQELIGPIAGALIFILLQDELQAATQYWRFFLGVVLALLVIGMPGGLLGTAKQILARWRR</sequence>
<feature type="transmembrane region" description="Helical" evidence="6">
    <location>
        <begin position="103"/>
        <end position="122"/>
    </location>
</feature>
<dbReference type="PANTHER" id="PTHR30482">
    <property type="entry name" value="HIGH-AFFINITY BRANCHED-CHAIN AMINO ACID TRANSPORT SYSTEM PERMEASE"/>
    <property type="match status" value="1"/>
</dbReference>
<dbReference type="CDD" id="cd06581">
    <property type="entry name" value="TM_PBP1_LivM_like"/>
    <property type="match status" value="1"/>
</dbReference>